<dbReference type="EMBL" id="JAWJWF010000004">
    <property type="protein sequence ID" value="KAK6633492.1"/>
    <property type="molecule type" value="Genomic_DNA"/>
</dbReference>
<sequence>MVQSDRKERDSSISPFAAVRWPSDRFSGVCSSDGKAKGKDHERLTRGVGVETFHSGNFDTLVNDKTIGWTCWTRWIEPYNLEADIRDENQGKKGSEELK</sequence>
<reference evidence="1 2" key="1">
    <citation type="submission" date="2023-09" db="EMBL/GenBank/DDBJ databases">
        <title>Genomes of two closely related lineages of the louse Polyplax serrata with different host specificities.</title>
        <authorList>
            <person name="Martinu J."/>
            <person name="Tarabai H."/>
            <person name="Stefka J."/>
            <person name="Hypsa V."/>
        </authorList>
    </citation>
    <scope>NUCLEOTIDE SEQUENCE [LARGE SCALE GENOMIC DNA]</scope>
    <source>
        <strain evidence="1">98ZLc_SE</strain>
    </source>
</reference>
<gene>
    <name evidence="1" type="ORF">RUM44_004099</name>
</gene>
<dbReference type="Proteomes" id="UP001359485">
    <property type="component" value="Unassembled WGS sequence"/>
</dbReference>
<organism evidence="1 2">
    <name type="scientific">Polyplax serrata</name>
    <name type="common">Common mouse louse</name>
    <dbReference type="NCBI Taxonomy" id="468196"/>
    <lineage>
        <taxon>Eukaryota</taxon>
        <taxon>Metazoa</taxon>
        <taxon>Ecdysozoa</taxon>
        <taxon>Arthropoda</taxon>
        <taxon>Hexapoda</taxon>
        <taxon>Insecta</taxon>
        <taxon>Pterygota</taxon>
        <taxon>Neoptera</taxon>
        <taxon>Paraneoptera</taxon>
        <taxon>Psocodea</taxon>
        <taxon>Troctomorpha</taxon>
        <taxon>Phthiraptera</taxon>
        <taxon>Anoplura</taxon>
        <taxon>Polyplacidae</taxon>
        <taxon>Polyplax</taxon>
    </lineage>
</organism>
<accession>A0ABR1B3L8</accession>
<protein>
    <submittedName>
        <fullName evidence="1">Uncharacterized protein</fullName>
    </submittedName>
</protein>
<name>A0ABR1B3L8_POLSC</name>
<keyword evidence="2" id="KW-1185">Reference proteome</keyword>
<evidence type="ECO:0000313" key="1">
    <source>
        <dbReference type="EMBL" id="KAK6633492.1"/>
    </source>
</evidence>
<evidence type="ECO:0000313" key="2">
    <source>
        <dbReference type="Proteomes" id="UP001359485"/>
    </source>
</evidence>
<proteinExistence type="predicted"/>
<comment type="caution">
    <text evidence="1">The sequence shown here is derived from an EMBL/GenBank/DDBJ whole genome shotgun (WGS) entry which is preliminary data.</text>
</comment>